<evidence type="ECO:0008006" key="4">
    <source>
        <dbReference type="Google" id="ProtNLM"/>
    </source>
</evidence>
<evidence type="ECO:0000313" key="2">
    <source>
        <dbReference type="EMBL" id="PNF25548.1"/>
    </source>
</evidence>
<gene>
    <name evidence="2" type="ORF">B7P43_G05194</name>
</gene>
<dbReference type="SUPFAM" id="SSF100910">
    <property type="entry name" value="Chemosensory protein Csp2"/>
    <property type="match status" value="1"/>
</dbReference>
<name>A0A2J7QAD8_9NEOP</name>
<dbReference type="AlphaFoldDB" id="A0A2J7QAD8"/>
<keyword evidence="3" id="KW-1185">Reference proteome</keyword>
<feature type="signal peptide" evidence="1">
    <location>
        <begin position="1"/>
        <end position="20"/>
    </location>
</feature>
<sequence>MNCLVVASVACLVAVLSVCAVTDTEQLGSMDVEALASFGACLVDDASCSEKTSKLKGFLLHALVTKCSECTEPEKANIRKAMKALIADHPEVWQKIKQTLDPEGKRAEGFKKFLQGA</sequence>
<dbReference type="Gene3D" id="1.10.2080.10">
    <property type="entry name" value="Insect odorant-binding protein A10/Ejaculatory bulb-specific protein 3"/>
    <property type="match status" value="1"/>
</dbReference>
<dbReference type="InterPro" id="IPR036682">
    <property type="entry name" value="OS_D_A10/PebIII_sf"/>
</dbReference>
<comment type="caution">
    <text evidence="2">The sequence shown here is derived from an EMBL/GenBank/DDBJ whole genome shotgun (WGS) entry which is preliminary data.</text>
</comment>
<proteinExistence type="predicted"/>
<feature type="chain" id="PRO_5014402962" description="Chemosensory protein" evidence="1">
    <location>
        <begin position="21"/>
        <end position="117"/>
    </location>
</feature>
<dbReference type="Pfam" id="PF03392">
    <property type="entry name" value="OS-D"/>
    <property type="match status" value="1"/>
</dbReference>
<dbReference type="PANTHER" id="PTHR11257:SF13">
    <property type="entry name" value="GEO07322P1"/>
    <property type="match status" value="1"/>
</dbReference>
<dbReference type="Proteomes" id="UP000235965">
    <property type="component" value="Unassembled WGS sequence"/>
</dbReference>
<dbReference type="OrthoDB" id="6344725at2759"/>
<dbReference type="PANTHER" id="PTHR11257">
    <property type="entry name" value="CHEMOSENSORY PROTEIN-RELATED"/>
    <property type="match status" value="1"/>
</dbReference>
<dbReference type="InParanoid" id="A0A2J7QAD8"/>
<reference evidence="2 3" key="1">
    <citation type="submission" date="2017-12" db="EMBL/GenBank/DDBJ databases">
        <title>Hemimetabolous genomes reveal molecular basis of termite eusociality.</title>
        <authorList>
            <person name="Harrison M.C."/>
            <person name="Jongepier E."/>
            <person name="Robertson H.M."/>
            <person name="Arning N."/>
            <person name="Bitard-Feildel T."/>
            <person name="Chao H."/>
            <person name="Childers C.P."/>
            <person name="Dinh H."/>
            <person name="Doddapaneni H."/>
            <person name="Dugan S."/>
            <person name="Gowin J."/>
            <person name="Greiner C."/>
            <person name="Han Y."/>
            <person name="Hu H."/>
            <person name="Hughes D.S.T."/>
            <person name="Huylmans A.-K."/>
            <person name="Kemena C."/>
            <person name="Kremer L.P.M."/>
            <person name="Lee S.L."/>
            <person name="Lopez-Ezquerra A."/>
            <person name="Mallet L."/>
            <person name="Monroy-Kuhn J.M."/>
            <person name="Moser A."/>
            <person name="Murali S.C."/>
            <person name="Muzny D.M."/>
            <person name="Otani S."/>
            <person name="Piulachs M.-D."/>
            <person name="Poelchau M."/>
            <person name="Qu J."/>
            <person name="Schaub F."/>
            <person name="Wada-Katsumata A."/>
            <person name="Worley K.C."/>
            <person name="Xie Q."/>
            <person name="Ylla G."/>
            <person name="Poulsen M."/>
            <person name="Gibbs R.A."/>
            <person name="Schal C."/>
            <person name="Richards S."/>
            <person name="Belles X."/>
            <person name="Korb J."/>
            <person name="Bornberg-Bauer E."/>
        </authorList>
    </citation>
    <scope>NUCLEOTIDE SEQUENCE [LARGE SCALE GENOMIC DNA]</scope>
    <source>
        <tissue evidence="2">Whole body</tissue>
    </source>
</reference>
<protein>
    <recommendedName>
        <fullName evidence="4">Chemosensory protein</fullName>
    </recommendedName>
</protein>
<keyword evidence="1" id="KW-0732">Signal</keyword>
<dbReference type="InterPro" id="IPR005055">
    <property type="entry name" value="A10/PebIII"/>
</dbReference>
<dbReference type="EMBL" id="NEVH01016331">
    <property type="protein sequence ID" value="PNF25548.1"/>
    <property type="molecule type" value="Genomic_DNA"/>
</dbReference>
<organism evidence="2 3">
    <name type="scientific">Cryptotermes secundus</name>
    <dbReference type="NCBI Taxonomy" id="105785"/>
    <lineage>
        <taxon>Eukaryota</taxon>
        <taxon>Metazoa</taxon>
        <taxon>Ecdysozoa</taxon>
        <taxon>Arthropoda</taxon>
        <taxon>Hexapoda</taxon>
        <taxon>Insecta</taxon>
        <taxon>Pterygota</taxon>
        <taxon>Neoptera</taxon>
        <taxon>Polyneoptera</taxon>
        <taxon>Dictyoptera</taxon>
        <taxon>Blattodea</taxon>
        <taxon>Blattoidea</taxon>
        <taxon>Termitoidae</taxon>
        <taxon>Kalotermitidae</taxon>
        <taxon>Cryptotermitinae</taxon>
        <taxon>Cryptotermes</taxon>
    </lineage>
</organism>
<evidence type="ECO:0000256" key="1">
    <source>
        <dbReference type="SAM" id="SignalP"/>
    </source>
</evidence>
<evidence type="ECO:0000313" key="3">
    <source>
        <dbReference type="Proteomes" id="UP000235965"/>
    </source>
</evidence>
<accession>A0A2J7QAD8</accession>